<reference evidence="2 3" key="1">
    <citation type="submission" date="2015-05" db="EMBL/GenBank/DDBJ databases">
        <title>Genome sequencing and analysis of members of genus Stenotrophomonas.</title>
        <authorList>
            <person name="Patil P.P."/>
            <person name="Midha S."/>
            <person name="Patil P.B."/>
        </authorList>
    </citation>
    <scope>NUCLEOTIDE SEQUENCE [LARGE SCALE GENOMIC DNA]</scope>
    <source>
        <strain evidence="2 3">DSM 24757</strain>
    </source>
</reference>
<comment type="caution">
    <text evidence="2">The sequence shown here is derived from an EMBL/GenBank/DDBJ whole genome shotgun (WGS) entry which is preliminary data.</text>
</comment>
<protein>
    <recommendedName>
        <fullName evidence="1">Lysozyme inhibitor LprI-like N-terminal domain-containing protein</fullName>
    </recommendedName>
</protein>
<evidence type="ECO:0000313" key="3">
    <source>
        <dbReference type="Proteomes" id="UP000050956"/>
    </source>
</evidence>
<name>A0A0R0CYH6_9GAMM</name>
<dbReference type="PATRIC" id="fig|336566.3.peg.2424"/>
<evidence type="ECO:0000313" key="2">
    <source>
        <dbReference type="EMBL" id="KRG74325.1"/>
    </source>
</evidence>
<dbReference type="InterPro" id="IPR009739">
    <property type="entry name" value="LprI-like_N"/>
</dbReference>
<proteinExistence type="predicted"/>
<keyword evidence="3" id="KW-1185">Reference proteome</keyword>
<accession>A0A0R0CYH6</accession>
<dbReference type="EMBL" id="LDJM01000045">
    <property type="protein sequence ID" value="KRG74325.1"/>
    <property type="molecule type" value="Genomic_DNA"/>
</dbReference>
<dbReference type="AlphaFoldDB" id="A0A0R0CYH6"/>
<sequence length="125" mass="14257">MDADGNPYRPDDSYSRANLRPQYRQCVAASGADISALRACMDEEFQRQDERLRLAWGAIANGPDSSFKDRLADEQHIYMRDTYQKCHYDPITKDQNQLIAAQPCLTNRYANRSAALEALMHNAPM</sequence>
<organism evidence="2 3">
    <name type="scientific">Stenotrophomonas ginsengisoli</name>
    <dbReference type="NCBI Taxonomy" id="336566"/>
    <lineage>
        <taxon>Bacteria</taxon>
        <taxon>Pseudomonadati</taxon>
        <taxon>Pseudomonadota</taxon>
        <taxon>Gammaproteobacteria</taxon>
        <taxon>Lysobacterales</taxon>
        <taxon>Lysobacteraceae</taxon>
        <taxon>Stenotrophomonas</taxon>
    </lineage>
</organism>
<feature type="domain" description="Lysozyme inhibitor LprI-like N-terminal" evidence="1">
    <location>
        <begin position="26"/>
        <end position="116"/>
    </location>
</feature>
<gene>
    <name evidence="2" type="ORF">ABB30_14265</name>
</gene>
<dbReference type="Gene3D" id="1.20.1270.180">
    <property type="match status" value="1"/>
</dbReference>
<dbReference type="Pfam" id="PF07007">
    <property type="entry name" value="LprI"/>
    <property type="match status" value="1"/>
</dbReference>
<dbReference type="Proteomes" id="UP000050956">
    <property type="component" value="Unassembled WGS sequence"/>
</dbReference>
<evidence type="ECO:0000259" key="1">
    <source>
        <dbReference type="Pfam" id="PF07007"/>
    </source>
</evidence>